<accession>A0ABQ9AKT6</accession>
<dbReference type="Proteomes" id="UP001141253">
    <property type="component" value="Chromosome 19"/>
</dbReference>
<keyword evidence="3" id="KW-1185">Reference proteome</keyword>
<dbReference type="EMBL" id="JAPFFI010000018">
    <property type="protein sequence ID" value="KAJ6348546.1"/>
    <property type="molecule type" value="Genomic_DNA"/>
</dbReference>
<proteinExistence type="predicted"/>
<evidence type="ECO:0000313" key="2">
    <source>
        <dbReference type="EMBL" id="KAJ6348546.1"/>
    </source>
</evidence>
<feature type="region of interest" description="Disordered" evidence="1">
    <location>
        <begin position="1"/>
        <end position="67"/>
    </location>
</feature>
<comment type="caution">
    <text evidence="2">The sequence shown here is derived from an EMBL/GenBank/DDBJ whole genome shotgun (WGS) entry which is preliminary data.</text>
</comment>
<name>A0ABQ9AKT6_9ROSI</name>
<evidence type="ECO:0000256" key="1">
    <source>
        <dbReference type="SAM" id="MobiDB-lite"/>
    </source>
</evidence>
<protein>
    <submittedName>
        <fullName evidence="2">Uncharacterized protein</fullName>
    </submittedName>
</protein>
<organism evidence="2 3">
    <name type="scientific">Salix suchowensis</name>
    <dbReference type="NCBI Taxonomy" id="1278906"/>
    <lineage>
        <taxon>Eukaryota</taxon>
        <taxon>Viridiplantae</taxon>
        <taxon>Streptophyta</taxon>
        <taxon>Embryophyta</taxon>
        <taxon>Tracheophyta</taxon>
        <taxon>Spermatophyta</taxon>
        <taxon>Magnoliopsida</taxon>
        <taxon>eudicotyledons</taxon>
        <taxon>Gunneridae</taxon>
        <taxon>Pentapetalae</taxon>
        <taxon>rosids</taxon>
        <taxon>fabids</taxon>
        <taxon>Malpighiales</taxon>
        <taxon>Salicaceae</taxon>
        <taxon>Saliceae</taxon>
        <taxon>Salix</taxon>
    </lineage>
</organism>
<gene>
    <name evidence="2" type="ORF">OIU77_006175</name>
</gene>
<sequence length="134" mass="15192">MKIIILESPFLPPPPNFKPKPKSINPDKIPIKSSIHPDPWSLSDGNNISKPKPKSRNPKNPLSDDNARRIIIAKARYLSLLRKHQGPQAQTPKWIKRTPEQMVQYLEDDRNGHLYGKHVGAAIKRVRGLAGKEK</sequence>
<evidence type="ECO:0000313" key="3">
    <source>
        <dbReference type="Proteomes" id="UP001141253"/>
    </source>
</evidence>
<reference evidence="2" key="1">
    <citation type="submission" date="2022-10" db="EMBL/GenBank/DDBJ databases">
        <authorList>
            <person name="Hyden B.L."/>
            <person name="Feng K."/>
            <person name="Yates T."/>
            <person name="Jawdy S."/>
            <person name="Smart L.B."/>
            <person name="Muchero W."/>
        </authorList>
    </citation>
    <scope>NUCLEOTIDE SEQUENCE</scope>
    <source>
        <tissue evidence="2">Shoot tip</tissue>
    </source>
</reference>
<reference evidence="2" key="2">
    <citation type="journal article" date="2023" name="Int. J. Mol. Sci.">
        <title>De Novo Assembly and Annotation of 11 Diverse Shrub Willow (Salix) Genomes Reveals Novel Gene Organization in Sex-Linked Regions.</title>
        <authorList>
            <person name="Hyden B."/>
            <person name="Feng K."/>
            <person name="Yates T.B."/>
            <person name="Jawdy S."/>
            <person name="Cereghino C."/>
            <person name="Smart L.B."/>
            <person name="Muchero W."/>
        </authorList>
    </citation>
    <scope>NUCLEOTIDE SEQUENCE</scope>
    <source>
        <tissue evidence="2">Shoot tip</tissue>
    </source>
</reference>